<feature type="compositionally biased region" description="Low complexity" evidence="1">
    <location>
        <begin position="489"/>
        <end position="501"/>
    </location>
</feature>
<feature type="compositionally biased region" description="Gly residues" evidence="1">
    <location>
        <begin position="9"/>
        <end position="19"/>
    </location>
</feature>
<feature type="region of interest" description="Disordered" evidence="1">
    <location>
        <begin position="1"/>
        <end position="28"/>
    </location>
</feature>
<dbReference type="Pfam" id="PF12041">
    <property type="entry name" value="DELLA"/>
    <property type="match status" value="1"/>
</dbReference>
<evidence type="ECO:0000313" key="4">
    <source>
        <dbReference type="Proteomes" id="UP000015105"/>
    </source>
</evidence>
<keyword evidence="4" id="KW-1185">Reference proteome</keyword>
<organism evidence="3 4">
    <name type="scientific">Aegilops tauschii subsp. strangulata</name>
    <name type="common">Goatgrass</name>
    <dbReference type="NCBI Taxonomy" id="200361"/>
    <lineage>
        <taxon>Eukaryota</taxon>
        <taxon>Viridiplantae</taxon>
        <taxon>Streptophyta</taxon>
        <taxon>Embryophyta</taxon>
        <taxon>Tracheophyta</taxon>
        <taxon>Spermatophyta</taxon>
        <taxon>Magnoliopsida</taxon>
        <taxon>Liliopsida</taxon>
        <taxon>Poales</taxon>
        <taxon>Poaceae</taxon>
        <taxon>BOP clade</taxon>
        <taxon>Pooideae</taxon>
        <taxon>Triticodae</taxon>
        <taxon>Triticeae</taxon>
        <taxon>Triticinae</taxon>
        <taxon>Aegilops</taxon>
    </lineage>
</organism>
<reference evidence="3" key="4">
    <citation type="submission" date="2019-03" db="UniProtKB">
        <authorList>
            <consortium name="EnsemblPlants"/>
        </authorList>
    </citation>
    <scope>IDENTIFICATION</scope>
</reference>
<feature type="region of interest" description="Disordered" evidence="1">
    <location>
        <begin position="593"/>
        <end position="630"/>
    </location>
</feature>
<dbReference type="Proteomes" id="UP000015105">
    <property type="component" value="Chromosome 4D"/>
</dbReference>
<feature type="region of interest" description="Disordered" evidence="1">
    <location>
        <begin position="163"/>
        <end position="440"/>
    </location>
</feature>
<accession>A0A453H615</accession>
<feature type="region of interest" description="Disordered" evidence="1">
    <location>
        <begin position="489"/>
        <end position="530"/>
    </location>
</feature>
<feature type="compositionally biased region" description="Low complexity" evidence="1">
    <location>
        <begin position="268"/>
        <end position="279"/>
    </location>
</feature>
<evidence type="ECO:0000313" key="3">
    <source>
        <dbReference type="EnsemblPlants" id="AET4Gv20080100.2"/>
    </source>
</evidence>
<evidence type="ECO:0000259" key="2">
    <source>
        <dbReference type="Pfam" id="PF12041"/>
    </source>
</evidence>
<feature type="compositionally biased region" description="Low complexity" evidence="1">
    <location>
        <begin position="190"/>
        <end position="199"/>
    </location>
</feature>
<protein>
    <recommendedName>
        <fullName evidence="2">Transcriptional factor DELLA N-terminal domain-containing protein</fullName>
    </recommendedName>
</protein>
<reference evidence="4" key="1">
    <citation type="journal article" date="2014" name="Science">
        <title>Ancient hybridizations among the ancestral genomes of bread wheat.</title>
        <authorList>
            <consortium name="International Wheat Genome Sequencing Consortium,"/>
            <person name="Marcussen T."/>
            <person name="Sandve S.R."/>
            <person name="Heier L."/>
            <person name="Spannagl M."/>
            <person name="Pfeifer M."/>
            <person name="Jakobsen K.S."/>
            <person name="Wulff B.B."/>
            <person name="Steuernagel B."/>
            <person name="Mayer K.F."/>
            <person name="Olsen O.A."/>
        </authorList>
    </citation>
    <scope>NUCLEOTIDE SEQUENCE [LARGE SCALE GENOMIC DNA]</scope>
    <source>
        <strain evidence="4">cv. AL8/78</strain>
    </source>
</reference>
<dbReference type="Gramene" id="AET4Gv20080100.2">
    <property type="protein sequence ID" value="AET4Gv20080100.2"/>
    <property type="gene ID" value="AET4Gv20080100"/>
</dbReference>
<dbReference type="InterPro" id="IPR021914">
    <property type="entry name" value="TF_DELLA_N"/>
</dbReference>
<feature type="compositionally biased region" description="Basic residues" evidence="1">
    <location>
        <begin position="353"/>
        <end position="372"/>
    </location>
</feature>
<dbReference type="Gene3D" id="1.10.10.1290">
    <property type="entry name" value="Transcriptional regulator DELLA, N-terminal domain"/>
    <property type="match status" value="1"/>
</dbReference>
<dbReference type="AlphaFoldDB" id="A0A453H615"/>
<evidence type="ECO:0000256" key="1">
    <source>
        <dbReference type="SAM" id="MobiDB-lite"/>
    </source>
</evidence>
<reference evidence="3" key="5">
    <citation type="journal article" date="2021" name="G3 (Bethesda)">
        <title>Aegilops tauschii genome assembly Aet v5.0 features greater sequence contiguity and improved annotation.</title>
        <authorList>
            <person name="Wang L."/>
            <person name="Zhu T."/>
            <person name="Rodriguez J.C."/>
            <person name="Deal K.R."/>
            <person name="Dubcovsky J."/>
            <person name="McGuire P.E."/>
            <person name="Lux T."/>
            <person name="Spannagl M."/>
            <person name="Mayer K.F.X."/>
            <person name="Baldrich P."/>
            <person name="Meyers B.C."/>
            <person name="Huo N."/>
            <person name="Gu Y.Q."/>
            <person name="Zhou H."/>
            <person name="Devos K.M."/>
            <person name="Bennetzen J.L."/>
            <person name="Unver T."/>
            <person name="Budak H."/>
            <person name="Gulick P.J."/>
            <person name="Galiba G."/>
            <person name="Kalapos B."/>
            <person name="Nelson D.R."/>
            <person name="Li P."/>
            <person name="You F.M."/>
            <person name="Luo M.C."/>
            <person name="Dvorak J."/>
        </authorList>
    </citation>
    <scope>NUCLEOTIDE SEQUENCE [LARGE SCALE GENOMIC DNA]</scope>
    <source>
        <strain evidence="3">cv. AL8/78</strain>
    </source>
</reference>
<feature type="domain" description="Transcriptional factor DELLA N-terminal" evidence="2">
    <location>
        <begin position="38"/>
        <end position="69"/>
    </location>
</feature>
<dbReference type="SMART" id="SM01129">
    <property type="entry name" value="DELLA"/>
    <property type="match status" value="1"/>
</dbReference>
<reference evidence="4" key="2">
    <citation type="journal article" date="2017" name="Nat. Plants">
        <title>The Aegilops tauschii genome reveals multiple impacts of transposons.</title>
        <authorList>
            <person name="Zhao G."/>
            <person name="Zou C."/>
            <person name="Li K."/>
            <person name="Wang K."/>
            <person name="Li T."/>
            <person name="Gao L."/>
            <person name="Zhang X."/>
            <person name="Wang H."/>
            <person name="Yang Z."/>
            <person name="Liu X."/>
            <person name="Jiang W."/>
            <person name="Mao L."/>
            <person name="Kong X."/>
            <person name="Jiao Y."/>
            <person name="Jia J."/>
        </authorList>
    </citation>
    <scope>NUCLEOTIDE SEQUENCE [LARGE SCALE GENOMIC DNA]</scope>
    <source>
        <strain evidence="4">cv. AL8/78</strain>
    </source>
</reference>
<reference evidence="3" key="3">
    <citation type="journal article" date="2017" name="Nature">
        <title>Genome sequence of the progenitor of the wheat D genome Aegilops tauschii.</title>
        <authorList>
            <person name="Luo M.C."/>
            <person name="Gu Y.Q."/>
            <person name="Puiu D."/>
            <person name="Wang H."/>
            <person name="Twardziok S.O."/>
            <person name="Deal K.R."/>
            <person name="Huo N."/>
            <person name="Zhu T."/>
            <person name="Wang L."/>
            <person name="Wang Y."/>
            <person name="McGuire P.E."/>
            <person name="Liu S."/>
            <person name="Long H."/>
            <person name="Ramasamy R.K."/>
            <person name="Rodriguez J.C."/>
            <person name="Van S.L."/>
            <person name="Yuan L."/>
            <person name="Wang Z."/>
            <person name="Xia Z."/>
            <person name="Xiao L."/>
            <person name="Anderson O.D."/>
            <person name="Ouyang S."/>
            <person name="Liang Y."/>
            <person name="Zimin A.V."/>
            <person name="Pertea G."/>
            <person name="Qi P."/>
            <person name="Bennetzen J.L."/>
            <person name="Dai X."/>
            <person name="Dawson M.W."/>
            <person name="Muller H.G."/>
            <person name="Kugler K."/>
            <person name="Rivarola-Duarte L."/>
            <person name="Spannagl M."/>
            <person name="Mayer K.F.X."/>
            <person name="Lu F.H."/>
            <person name="Bevan M.W."/>
            <person name="Leroy P."/>
            <person name="Li P."/>
            <person name="You F.M."/>
            <person name="Sun Q."/>
            <person name="Liu Z."/>
            <person name="Lyons E."/>
            <person name="Wicker T."/>
            <person name="Salzberg S.L."/>
            <person name="Devos K.M."/>
            <person name="Dvorak J."/>
        </authorList>
    </citation>
    <scope>NUCLEOTIDE SEQUENCE [LARGE SCALE GENOMIC DNA]</scope>
    <source>
        <strain evidence="3">cv. AL8/78</strain>
    </source>
</reference>
<dbReference type="EnsemblPlants" id="AET4Gv20080100.2">
    <property type="protein sequence ID" value="AET4Gv20080100.2"/>
    <property type="gene ID" value="AET4Gv20080100"/>
</dbReference>
<dbReference type="InterPro" id="IPR038088">
    <property type="entry name" value="DELLA_N_sf"/>
</dbReference>
<feature type="compositionally biased region" description="Basic and acidic residues" evidence="1">
    <location>
        <begin position="616"/>
        <end position="630"/>
    </location>
</feature>
<feature type="compositionally biased region" description="Basic and acidic residues" evidence="1">
    <location>
        <begin position="411"/>
        <end position="429"/>
    </location>
</feature>
<sequence>MKREYQDAGGSGGGGGGMGSSEDKMMVSAAAGEGEEVDELLAALGYKVRASDMADVAQKLEQLEMAMGMGGVGAGAAPDDSFATHLLHRHGQRRLLRSPALRRLLQQHLRAAADPLPGRRRRAGRPVRRLRAGSQADAHWREQHLVVILLLVVSRWGRQELCGGGCPAGRGRGQRDARAAGRRGRHAGGRDSAGARAAGVRGGRAAGEPLRRGGAGEADTLAGRVPGRRDAQGRRLLRRGPRPPRLPLPPAAGQLPPRRRLRRPPPRALLRVLPLPQVRALHRQPGHPGGVRRLPPRARRRLRHQAGDAVARTSPGPRPPSRRPSLVPPHRRRPPAAGRDRRPAAGGLEARPVRAHHPRRLPVPRPRRRHARGPGAVHAAAGGRGGPERGARGNRRQLSLRDAPAARAARRPGEGPGHRARRAAQDRHRGGAGGESQLRHIPGPLHRVSALLLHHVRFPRGRQLRRRPIRSLIGGCCCSCRRRHGPGHVRGVPRPADLQRGGLRGGGAHRAPRDAGPVAEPAGQRRVRDRPPGLQCLQAGEHAAGALRRRRRLQGGGEGRLPDAGVAHAPADRHLGMAPGRAVISRVLNAVSTHREHGGQHSPGGRPGSPANARTHALEEEAAKCHVSER</sequence>
<name>A0A453H615_AEGTS</name>
<proteinExistence type="predicted"/>
<feature type="compositionally biased region" description="Basic residues" evidence="1">
    <location>
        <begin position="294"/>
        <end position="304"/>
    </location>
</feature>
<dbReference type="STRING" id="200361.A0A453H615"/>